<reference evidence="3" key="1">
    <citation type="submission" date="2020-05" db="EMBL/GenBank/DDBJ databases">
        <authorList>
            <person name="Chiriac C."/>
            <person name="Salcher M."/>
            <person name="Ghai R."/>
            <person name="Kavagutti S V."/>
        </authorList>
    </citation>
    <scope>NUCLEOTIDE SEQUENCE</scope>
</reference>
<feature type="region of interest" description="Disordered" evidence="1">
    <location>
        <begin position="1"/>
        <end position="31"/>
    </location>
</feature>
<organism evidence="3">
    <name type="scientific">freshwater metagenome</name>
    <dbReference type="NCBI Taxonomy" id="449393"/>
    <lineage>
        <taxon>unclassified sequences</taxon>
        <taxon>metagenomes</taxon>
        <taxon>ecological metagenomes</taxon>
    </lineage>
</organism>
<evidence type="ECO:0000313" key="3">
    <source>
        <dbReference type="EMBL" id="CAB4948762.1"/>
    </source>
</evidence>
<evidence type="ECO:0000256" key="1">
    <source>
        <dbReference type="SAM" id="MobiDB-lite"/>
    </source>
</evidence>
<name>A0A6J7K346_9ZZZZ</name>
<gene>
    <name evidence="3" type="ORF">UFOPK3662_02404</name>
</gene>
<feature type="compositionally biased region" description="Basic and acidic residues" evidence="1">
    <location>
        <begin position="15"/>
        <end position="27"/>
    </location>
</feature>
<feature type="region of interest" description="Disordered" evidence="1">
    <location>
        <begin position="131"/>
        <end position="150"/>
    </location>
</feature>
<accession>A0A6J7K346</accession>
<dbReference type="Pfam" id="PF09350">
    <property type="entry name" value="DJC28_CD"/>
    <property type="match status" value="1"/>
</dbReference>
<dbReference type="AlphaFoldDB" id="A0A6J7K346"/>
<feature type="domain" description="DnaJ homologue subfamily C member 28 conserved" evidence="2">
    <location>
        <begin position="41"/>
        <end position="107"/>
    </location>
</feature>
<protein>
    <submittedName>
        <fullName evidence="3">Unannotated protein</fullName>
    </submittedName>
</protein>
<dbReference type="InterPro" id="IPR018961">
    <property type="entry name" value="DnaJ_homolog_subfam-C_membr-28"/>
</dbReference>
<proteinExistence type="predicted"/>
<feature type="region of interest" description="Disordered" evidence="1">
    <location>
        <begin position="166"/>
        <end position="189"/>
    </location>
</feature>
<dbReference type="EMBL" id="CAFBMW010000020">
    <property type="protein sequence ID" value="CAB4948762.1"/>
    <property type="molecule type" value="Genomic_DNA"/>
</dbReference>
<sequence>MPEHDESPEWSGVEPPRRGPERDERTGRSAAAARIAHQATWVEQQLRVAMERGDFDDLPGAGKPIEDLGVDHDPDWWVKKLVEREQIALLPPALAIRKEDAELDGRLDRINVESEVRREVEEFNSHVRRALYTPPVGPSGPPVVTRQRDVDAEVEAWRERRTARIEAQRAARAAAPPEPTKRRWWRRAR</sequence>
<evidence type="ECO:0000259" key="2">
    <source>
        <dbReference type="Pfam" id="PF09350"/>
    </source>
</evidence>